<accession>A0A7G1IJT2</accession>
<organism evidence="4 5">
    <name type="scientific">Mycobacterium kansasii</name>
    <dbReference type="NCBI Taxonomy" id="1768"/>
    <lineage>
        <taxon>Bacteria</taxon>
        <taxon>Bacillati</taxon>
        <taxon>Actinomycetota</taxon>
        <taxon>Actinomycetes</taxon>
        <taxon>Mycobacteriales</taxon>
        <taxon>Mycobacteriaceae</taxon>
        <taxon>Mycobacterium</taxon>
    </lineage>
</organism>
<dbReference type="CDD" id="cd00038">
    <property type="entry name" value="CAP_ED"/>
    <property type="match status" value="1"/>
</dbReference>
<dbReference type="SUPFAM" id="SSF51206">
    <property type="entry name" value="cAMP-binding domain-like"/>
    <property type="match status" value="1"/>
</dbReference>
<feature type="region of interest" description="Disordered" evidence="1">
    <location>
        <begin position="482"/>
        <end position="548"/>
    </location>
</feature>
<feature type="transmembrane region" description="Helical" evidence="2">
    <location>
        <begin position="356"/>
        <end position="374"/>
    </location>
</feature>
<evidence type="ECO:0000313" key="5">
    <source>
        <dbReference type="Proteomes" id="UP000516380"/>
    </source>
</evidence>
<dbReference type="AlphaFoldDB" id="A0A7G1IJT2"/>
<dbReference type="Gene3D" id="1.20.1250.20">
    <property type="entry name" value="MFS general substrate transporter like domains"/>
    <property type="match status" value="2"/>
</dbReference>
<dbReference type="SMART" id="SM00100">
    <property type="entry name" value="cNMP"/>
    <property type="match status" value="1"/>
</dbReference>
<feature type="transmembrane region" description="Helical" evidence="2">
    <location>
        <begin position="114"/>
        <end position="137"/>
    </location>
</feature>
<feature type="compositionally biased region" description="Basic residues" evidence="1">
    <location>
        <begin position="196"/>
        <end position="211"/>
    </location>
</feature>
<name>A0A7G1IJT2_MYCKA</name>
<gene>
    <name evidence="4" type="ORF">NIIDMKKI_62430</name>
</gene>
<evidence type="ECO:0000259" key="3">
    <source>
        <dbReference type="PROSITE" id="PS50042"/>
    </source>
</evidence>
<dbReference type="SUPFAM" id="SSF103473">
    <property type="entry name" value="MFS general substrate transporter"/>
    <property type="match status" value="1"/>
</dbReference>
<dbReference type="EMBL" id="AP023343">
    <property type="protein sequence ID" value="BCI91037.1"/>
    <property type="molecule type" value="Genomic_DNA"/>
</dbReference>
<dbReference type="PROSITE" id="PS50042">
    <property type="entry name" value="CNMP_BINDING_3"/>
    <property type="match status" value="1"/>
</dbReference>
<dbReference type="Gene3D" id="2.60.120.10">
    <property type="entry name" value="Jelly Rolls"/>
    <property type="match status" value="1"/>
</dbReference>
<dbReference type="InterPro" id="IPR018490">
    <property type="entry name" value="cNMP-bd_dom_sf"/>
</dbReference>
<feature type="transmembrane region" description="Helical" evidence="2">
    <location>
        <begin position="143"/>
        <end position="164"/>
    </location>
</feature>
<dbReference type="PRINTS" id="PR00103">
    <property type="entry name" value="CAMPKINASE"/>
</dbReference>
<reference evidence="4 5" key="1">
    <citation type="submission" date="2020-07" db="EMBL/GenBank/DDBJ databases">
        <title>Mycobacterium kansasii (former subtype) with zoonotic potential isolated from diseased indoor pet cat, Japan.</title>
        <authorList>
            <person name="Fukano H."/>
            <person name="Terazono T."/>
            <person name="Hoshino Y."/>
        </authorList>
    </citation>
    <scope>NUCLEOTIDE SEQUENCE [LARGE SCALE GENOMIC DNA]</scope>
    <source>
        <strain evidence="4 5">Kuro-I</strain>
    </source>
</reference>
<dbReference type="Proteomes" id="UP000516380">
    <property type="component" value="Chromosome"/>
</dbReference>
<feature type="domain" description="Cyclic nucleotide-binding" evidence="3">
    <location>
        <begin position="399"/>
        <end position="482"/>
    </location>
</feature>
<dbReference type="InterPro" id="IPR036259">
    <property type="entry name" value="MFS_trans_sf"/>
</dbReference>
<keyword evidence="2" id="KW-0472">Membrane</keyword>
<dbReference type="InterPro" id="IPR014710">
    <property type="entry name" value="RmlC-like_jellyroll"/>
</dbReference>
<feature type="transmembrane region" description="Helical" evidence="2">
    <location>
        <begin position="293"/>
        <end position="315"/>
    </location>
</feature>
<feature type="transmembrane region" description="Helical" evidence="2">
    <location>
        <begin position="266"/>
        <end position="287"/>
    </location>
</feature>
<sequence length="548" mass="55303">MFSVGKSAPAVMRELRGWVRDATPAVVLSLLPAGLLGPLTSSLSTSPRPQLHLAIGIGVRALTMAATMIAAFSGAPVGWVLALAAVDSAMSAAVRPLHGALAVRLADTAAEAAAANAVTGLIISGSALAGPALAGLALRQMGIGWAFGFPAATFAVGAVTALLIRVPHADNAQGGGSRPSGVRAIAAACAGRRIPRDRRKPAGQRGHHPVRRERDGARRMAGRSASVAKERLGLGRAGVTTLMTLYGTGGLLGGLATMSIVGRRGLARVLAGAMLAGAVTVAGLGAVRLPALGLVLAGGLGGAAAVCCAIAPTLVQRSVTRTTMVPATASLQSMYVVGMAVGAMIAPVLINPIGLPGALGIFAGSAAMIMLLAAPGLRGADELSAEDAAKLAIIRATPTLAVLPALALEQVARAASHLKVLRGCEVVRQGDPGDRFYMIAAGLADVTVDGRRVATLGPGGSFGEIALLHDVPRSATVTAREDLAGDPARRSAHRHGASSRRYHAVGRGSGGVPARTTSGVVERPPEPLRTPTGRHLGEPNWTRLRHSG</sequence>
<feature type="region of interest" description="Disordered" evidence="1">
    <location>
        <begin position="196"/>
        <end position="226"/>
    </location>
</feature>
<keyword evidence="5" id="KW-1185">Reference proteome</keyword>
<evidence type="ECO:0000256" key="1">
    <source>
        <dbReference type="SAM" id="MobiDB-lite"/>
    </source>
</evidence>
<dbReference type="Pfam" id="PF00027">
    <property type="entry name" value="cNMP_binding"/>
    <property type="match status" value="1"/>
</dbReference>
<dbReference type="PANTHER" id="PTHR23011:SF28">
    <property type="entry name" value="CYCLIC NUCLEOTIDE-BINDING DOMAIN CONTAINING PROTEIN"/>
    <property type="match status" value="1"/>
</dbReference>
<proteinExistence type="predicted"/>
<dbReference type="PANTHER" id="PTHR23011">
    <property type="entry name" value="CYCLIC NUCLEOTIDE-BINDING DOMAIN CONTAINING PROTEIN"/>
    <property type="match status" value="1"/>
</dbReference>
<keyword evidence="2" id="KW-0812">Transmembrane</keyword>
<evidence type="ECO:0000313" key="4">
    <source>
        <dbReference type="EMBL" id="BCI91037.1"/>
    </source>
</evidence>
<dbReference type="PROSITE" id="PS00889">
    <property type="entry name" value="CNMP_BINDING_2"/>
    <property type="match status" value="1"/>
</dbReference>
<keyword evidence="2" id="KW-1133">Transmembrane helix</keyword>
<evidence type="ECO:0000256" key="2">
    <source>
        <dbReference type="SAM" id="Phobius"/>
    </source>
</evidence>
<dbReference type="InterPro" id="IPR018488">
    <property type="entry name" value="cNMP-bd_CS"/>
</dbReference>
<dbReference type="InterPro" id="IPR000595">
    <property type="entry name" value="cNMP-bd_dom"/>
</dbReference>
<feature type="compositionally biased region" description="Basic residues" evidence="1">
    <location>
        <begin position="490"/>
        <end position="504"/>
    </location>
</feature>
<protein>
    <recommendedName>
        <fullName evidence="3">Cyclic nucleotide-binding domain-containing protein</fullName>
    </recommendedName>
</protein>
<dbReference type="PROSITE" id="PS00888">
    <property type="entry name" value="CNMP_BINDING_1"/>
    <property type="match status" value="1"/>
</dbReference>
<feature type="transmembrane region" description="Helical" evidence="2">
    <location>
        <begin position="327"/>
        <end position="350"/>
    </location>
</feature>